<accession>A0AAN6SM67</accession>
<dbReference type="EMBL" id="MU854525">
    <property type="protein sequence ID" value="KAK4033521.1"/>
    <property type="molecule type" value="Genomic_DNA"/>
</dbReference>
<keyword evidence="3" id="KW-1185">Reference proteome</keyword>
<dbReference type="InterPro" id="IPR043129">
    <property type="entry name" value="ATPase_NBD"/>
</dbReference>
<gene>
    <name evidence="2" type="ORF">C8A01DRAFT_19551</name>
</gene>
<sequence length="623" mass="70369">MSTRPHTCTLLTCLDPSCVGIDIGSHRTRVCIWRMRTKSEVVVENPHYHNHGDAYTPCDFPSALYVFDDVSQPVYLLGDDDTGRRCVSAKYVFYFLANASDALLEQYPPVRLLMERKDDPEFRAQLRRAMVALLSVLRDATAAVCRDQGLRIVKIGLTIPVQWGLAFEDVYRSLVVDVFDIPDATHIYFFTETEALSRYLYKYHARMLDPRDQHNAILFFDFGGHNMNGCLFGVARDDDRPDGNSFFRVGSPFGAGGGSEQWEHHATQWFSGQYFQVAGVPAPPQQLEQFHFNFRKQKGKETALRKAISISLALPGDPGIWRATFTLEDINQAWEKGLNGPLRTARREISRLVDRMKQGLVSSPLVVVSGGTARNPAVKSSMLDLCNEKGICLVFTDEFNVRISDESAKVAKAAAYVVSESLTVEQFFQRGAAIGLQMRQAREQGKPKTEIREWDDTGALLLDMNGPHTAAQIAVRSSDEFRLICDPFFNRLPGDQRRDLVYLGKRKQGSWAFRLLLRKPGDDDDNNKMQLHLEQFYQKRRNTALRPKKTLRLPLYFDGNSSCIHVGDRNRDISELALDLPPQPTVWSEDMEGDDDDDDDDDFGEQESDDAQGSELGLMASSL</sequence>
<feature type="compositionally biased region" description="Acidic residues" evidence="1">
    <location>
        <begin position="589"/>
        <end position="612"/>
    </location>
</feature>
<evidence type="ECO:0000256" key="1">
    <source>
        <dbReference type="SAM" id="MobiDB-lite"/>
    </source>
</evidence>
<reference evidence="3" key="1">
    <citation type="journal article" date="2023" name="Mol. Phylogenet. Evol.">
        <title>Genome-scale phylogeny and comparative genomics of the fungal order Sordariales.</title>
        <authorList>
            <person name="Hensen N."/>
            <person name="Bonometti L."/>
            <person name="Westerberg I."/>
            <person name="Brannstrom I.O."/>
            <person name="Guillou S."/>
            <person name="Cros-Aarteil S."/>
            <person name="Calhoun S."/>
            <person name="Haridas S."/>
            <person name="Kuo A."/>
            <person name="Mondo S."/>
            <person name="Pangilinan J."/>
            <person name="Riley R."/>
            <person name="LaButti K."/>
            <person name="Andreopoulos B."/>
            <person name="Lipzen A."/>
            <person name="Chen C."/>
            <person name="Yan M."/>
            <person name="Daum C."/>
            <person name="Ng V."/>
            <person name="Clum A."/>
            <person name="Steindorff A."/>
            <person name="Ohm R.A."/>
            <person name="Martin F."/>
            <person name="Silar P."/>
            <person name="Natvig D.O."/>
            <person name="Lalanne C."/>
            <person name="Gautier V."/>
            <person name="Ament-Velasquez S.L."/>
            <person name="Kruys A."/>
            <person name="Hutchinson M.I."/>
            <person name="Powell A.J."/>
            <person name="Barry K."/>
            <person name="Miller A.N."/>
            <person name="Grigoriev I.V."/>
            <person name="Debuchy R."/>
            <person name="Gladieux P."/>
            <person name="Hiltunen Thoren M."/>
            <person name="Johannesson H."/>
        </authorList>
    </citation>
    <scope>NUCLEOTIDE SEQUENCE [LARGE SCALE GENOMIC DNA]</scope>
    <source>
        <strain evidence="3">CBS 284.82</strain>
    </source>
</reference>
<name>A0AAN6SM67_9PEZI</name>
<feature type="region of interest" description="Disordered" evidence="1">
    <location>
        <begin position="580"/>
        <end position="623"/>
    </location>
</feature>
<proteinExistence type="predicted"/>
<organism evidence="2 3">
    <name type="scientific">Parachaetomium inaequale</name>
    <dbReference type="NCBI Taxonomy" id="2588326"/>
    <lineage>
        <taxon>Eukaryota</taxon>
        <taxon>Fungi</taxon>
        <taxon>Dikarya</taxon>
        <taxon>Ascomycota</taxon>
        <taxon>Pezizomycotina</taxon>
        <taxon>Sordariomycetes</taxon>
        <taxon>Sordariomycetidae</taxon>
        <taxon>Sordariales</taxon>
        <taxon>Chaetomiaceae</taxon>
        <taxon>Parachaetomium</taxon>
    </lineage>
</organism>
<evidence type="ECO:0000313" key="3">
    <source>
        <dbReference type="Proteomes" id="UP001303115"/>
    </source>
</evidence>
<dbReference type="Gene3D" id="3.90.640.10">
    <property type="entry name" value="Actin, Chain A, domain 4"/>
    <property type="match status" value="1"/>
</dbReference>
<dbReference type="Gene3D" id="3.30.420.40">
    <property type="match status" value="2"/>
</dbReference>
<protein>
    <submittedName>
        <fullName evidence="2">Uncharacterized protein</fullName>
    </submittedName>
</protein>
<dbReference type="Proteomes" id="UP001303115">
    <property type="component" value="Unassembled WGS sequence"/>
</dbReference>
<comment type="caution">
    <text evidence="2">The sequence shown here is derived from an EMBL/GenBank/DDBJ whole genome shotgun (WGS) entry which is preliminary data.</text>
</comment>
<evidence type="ECO:0000313" key="2">
    <source>
        <dbReference type="EMBL" id="KAK4033521.1"/>
    </source>
</evidence>
<dbReference type="AlphaFoldDB" id="A0AAN6SM67"/>
<dbReference type="SUPFAM" id="SSF53067">
    <property type="entry name" value="Actin-like ATPase domain"/>
    <property type="match status" value="1"/>
</dbReference>